<evidence type="ECO:0000256" key="1">
    <source>
        <dbReference type="SAM" id="SignalP"/>
    </source>
</evidence>
<name>A0A7I4Z5D0_HAECO</name>
<dbReference type="OrthoDB" id="5855638at2759"/>
<evidence type="ECO:0000313" key="3">
    <source>
        <dbReference type="WBParaSite" id="HCON_00175255-00001"/>
    </source>
</evidence>
<sequence length="70" mass="8252">MHRDLFLALLAFICVFAYRPFDGARYGHDGTYEELWHSDLNTRGRNQKRWANQVRFGKRASSWASSIRFG</sequence>
<protein>
    <submittedName>
        <fullName evidence="3">Secreted protein</fullName>
    </submittedName>
</protein>
<keyword evidence="2" id="KW-1185">Reference proteome</keyword>
<keyword evidence="1" id="KW-0732">Signal</keyword>
<proteinExistence type="predicted"/>
<evidence type="ECO:0000313" key="2">
    <source>
        <dbReference type="Proteomes" id="UP000025227"/>
    </source>
</evidence>
<feature type="signal peptide" evidence="1">
    <location>
        <begin position="1"/>
        <end position="17"/>
    </location>
</feature>
<dbReference type="Proteomes" id="UP000025227">
    <property type="component" value="Unplaced"/>
</dbReference>
<dbReference type="WBParaSite" id="HCON_00175255-00001">
    <property type="protein sequence ID" value="HCON_00175255-00001"/>
    <property type="gene ID" value="HCON_00175255"/>
</dbReference>
<reference evidence="3" key="1">
    <citation type="submission" date="2020-12" db="UniProtKB">
        <authorList>
            <consortium name="WormBaseParasite"/>
        </authorList>
    </citation>
    <scope>IDENTIFICATION</scope>
    <source>
        <strain evidence="3">MHco3</strain>
    </source>
</reference>
<organism evidence="2 3">
    <name type="scientific">Haemonchus contortus</name>
    <name type="common">Barber pole worm</name>
    <dbReference type="NCBI Taxonomy" id="6289"/>
    <lineage>
        <taxon>Eukaryota</taxon>
        <taxon>Metazoa</taxon>
        <taxon>Ecdysozoa</taxon>
        <taxon>Nematoda</taxon>
        <taxon>Chromadorea</taxon>
        <taxon>Rhabditida</taxon>
        <taxon>Rhabditina</taxon>
        <taxon>Rhabditomorpha</taxon>
        <taxon>Strongyloidea</taxon>
        <taxon>Trichostrongylidae</taxon>
        <taxon>Haemonchus</taxon>
    </lineage>
</organism>
<dbReference type="AlphaFoldDB" id="A0A7I4Z5D0"/>
<feature type="chain" id="PRO_5029463818" evidence="1">
    <location>
        <begin position="18"/>
        <end position="70"/>
    </location>
</feature>
<accession>A0A7I4Z5D0</accession>